<dbReference type="AlphaFoldDB" id="A0A0E9SW68"/>
<evidence type="ECO:0000313" key="2">
    <source>
        <dbReference type="EMBL" id="JAH45541.1"/>
    </source>
</evidence>
<reference evidence="2" key="2">
    <citation type="journal article" date="2015" name="Fish Shellfish Immunol.">
        <title>Early steps in the European eel (Anguilla anguilla)-Vibrio vulnificus interaction in the gills: Role of the RtxA13 toxin.</title>
        <authorList>
            <person name="Callol A."/>
            <person name="Pajuelo D."/>
            <person name="Ebbesson L."/>
            <person name="Teles M."/>
            <person name="MacKenzie S."/>
            <person name="Amaro C."/>
        </authorList>
    </citation>
    <scope>NUCLEOTIDE SEQUENCE</scope>
</reference>
<dbReference type="EMBL" id="GBXM01063036">
    <property type="protein sequence ID" value="JAH45541.1"/>
    <property type="molecule type" value="Transcribed_RNA"/>
</dbReference>
<organism evidence="2">
    <name type="scientific">Anguilla anguilla</name>
    <name type="common">European freshwater eel</name>
    <name type="synonym">Muraena anguilla</name>
    <dbReference type="NCBI Taxonomy" id="7936"/>
    <lineage>
        <taxon>Eukaryota</taxon>
        <taxon>Metazoa</taxon>
        <taxon>Chordata</taxon>
        <taxon>Craniata</taxon>
        <taxon>Vertebrata</taxon>
        <taxon>Euteleostomi</taxon>
        <taxon>Actinopterygii</taxon>
        <taxon>Neopterygii</taxon>
        <taxon>Teleostei</taxon>
        <taxon>Anguilliformes</taxon>
        <taxon>Anguillidae</taxon>
        <taxon>Anguilla</taxon>
    </lineage>
</organism>
<evidence type="ECO:0000256" key="1">
    <source>
        <dbReference type="SAM" id="Phobius"/>
    </source>
</evidence>
<keyword evidence="1" id="KW-1133">Transmembrane helix</keyword>
<proteinExistence type="predicted"/>
<keyword evidence="1" id="KW-0812">Transmembrane</keyword>
<name>A0A0E9SW68_ANGAN</name>
<sequence length="69" mass="8176">MFNKELFVYYVISFSMYLWFKGLWDQILFCYKQLAIILINITCNNESVHGDINVIMWTQINCSNGSILN</sequence>
<keyword evidence="1" id="KW-0472">Membrane</keyword>
<feature type="transmembrane region" description="Helical" evidence="1">
    <location>
        <begin position="6"/>
        <end position="24"/>
    </location>
</feature>
<accession>A0A0E9SW68</accession>
<reference evidence="2" key="1">
    <citation type="submission" date="2014-11" db="EMBL/GenBank/DDBJ databases">
        <authorList>
            <person name="Amaro Gonzalez C."/>
        </authorList>
    </citation>
    <scope>NUCLEOTIDE SEQUENCE</scope>
</reference>
<protein>
    <submittedName>
        <fullName evidence="2">Uncharacterized protein</fullName>
    </submittedName>
</protein>